<evidence type="ECO:0000313" key="2">
    <source>
        <dbReference type="EMBL" id="AFH42090.1"/>
    </source>
</evidence>
<keyword evidence="1" id="KW-0472">Membrane</keyword>
<name>H9ZZD3_FERFK</name>
<accession>H9ZZD3</accession>
<reference evidence="3" key="1">
    <citation type="submission" date="2012-03" db="EMBL/GenBank/DDBJ databases">
        <title>Fervidicoccus fontis complete genome analysis confirms its distinct phylogenetic position and predicts its environmental function.</title>
        <authorList>
            <person name="Lebedinsky A.V."/>
            <person name="Mardanov A.V."/>
            <person name="Gumerov V.M."/>
            <person name="Beletsky A.V."/>
            <person name="Kublanov I.V."/>
            <person name="Perevalova A.A."/>
            <person name="Bonch-Osmolovskaya E.A."/>
            <person name="Ravin N.V."/>
            <person name="Skryabin K.G."/>
        </authorList>
    </citation>
    <scope>NUCLEOTIDE SEQUENCE [LARGE SCALE GENOMIC DNA]</scope>
    <source>
        <strain evidence="3">DSM 19380 / VKM B-2539 / Kam940</strain>
    </source>
</reference>
<sequence length="620" mass="67422">MRAQSEILGAIIIAFLIVFGMFVVVRNIQAEYNYLGSFNQFVNAFNLKRAENVLFYYNASDGRIYVKSSITSGIIGWIIFSNEAVYDENFYNITLGLPQETWIPLNISQSSLTYITQYKNSSLGVITKYGNLFIFTPYDLPTMQYLNRTILGAVGTVEKTGSFKTYFVGNNTEYYLSYAVTGSGAYGVNNAGELDLSVRVSVSNTWTPVIVFYTGSPSISETWLPNSNTFNLTITDGQGGRVSIQMNTDGSGLSKSIAGLSSFKKMKLSISSPSMNAIGMTDVQLYKMPSSDLIAIVYLSTSKVYAGVATDMVTRNTVSVFKFVYTVNSILDGSSASITLGTDFATGYTYPASQYQFPSSVGLSINNLIMGGAYADSSSYSAWAGYGSDVQIFIQDQDTLGSTGLDVPIATPIISDLKGEGYLAFLNPPASLKMASGYTYTITSQSWSLNRNDVVGSNPKITWTHASKTITLPNGYSITVSGNVSMTFSTESTHKPSGGGSTTPPNPSPTSIDLFYFVSPMPTSSTPNDTTITIYTTTTNKNVISQLYGIYSVYNEDAQKFEISGQKVSFTLVSLPFGDFHGFQIFLGGDAKRHMDVSVYYGGKLIASGTYYNYLNQTHS</sequence>
<protein>
    <submittedName>
        <fullName evidence="2">Uncharacterized protein</fullName>
    </submittedName>
</protein>
<proteinExistence type="predicted"/>
<organism evidence="2 3">
    <name type="scientific">Fervidicoccus fontis (strain DSM 19380 / JCM 18336 / VKM B-2539 / Kam940)</name>
    <dbReference type="NCBI Taxonomy" id="1163730"/>
    <lineage>
        <taxon>Archaea</taxon>
        <taxon>Thermoproteota</taxon>
        <taxon>Thermoprotei</taxon>
        <taxon>Fervidicoccales</taxon>
        <taxon>Fervidicoccaceae</taxon>
        <taxon>Fervidicoccus</taxon>
    </lineage>
</organism>
<keyword evidence="3" id="KW-1185">Reference proteome</keyword>
<evidence type="ECO:0000313" key="3">
    <source>
        <dbReference type="Proteomes" id="UP000007391"/>
    </source>
</evidence>
<gene>
    <name evidence="2" type="ordered locus">FFONT_0097</name>
</gene>
<keyword evidence="1" id="KW-0812">Transmembrane</keyword>
<dbReference type="KEGG" id="ffo:FFONT_0097"/>
<dbReference type="InParanoid" id="H9ZZD3"/>
<dbReference type="HOGENOM" id="CLU_440503_0_0_2"/>
<dbReference type="eggNOG" id="arCOG11777">
    <property type="taxonomic scope" value="Archaea"/>
</dbReference>
<dbReference type="STRING" id="1163730.FFONT_0097"/>
<dbReference type="EMBL" id="CP003423">
    <property type="protein sequence ID" value="AFH42090.1"/>
    <property type="molecule type" value="Genomic_DNA"/>
</dbReference>
<feature type="transmembrane region" description="Helical" evidence="1">
    <location>
        <begin position="7"/>
        <end position="25"/>
    </location>
</feature>
<evidence type="ECO:0000256" key="1">
    <source>
        <dbReference type="SAM" id="Phobius"/>
    </source>
</evidence>
<dbReference type="Proteomes" id="UP000007391">
    <property type="component" value="Chromosome"/>
</dbReference>
<keyword evidence="1" id="KW-1133">Transmembrane helix</keyword>
<dbReference type="AlphaFoldDB" id="H9ZZD3"/>
<reference evidence="2 3" key="2">
    <citation type="journal article" date="2014" name="Extremophiles">
        <title>Analysis of the complete genome of Fervidococcus fontis confirms the distinct phylogenetic position of the order Fervidicoccales and suggests its environmental function.</title>
        <authorList>
            <person name="Lebedinsky A.V."/>
            <person name="Mardanov A.V."/>
            <person name="Kublanov I.V."/>
            <person name="Gumerov V.M."/>
            <person name="Beletsky A.V."/>
            <person name="Perevalova A.A."/>
            <person name="Bidzhieva S.Kh."/>
            <person name="Bonch-Osmolovskaya E.A."/>
            <person name="Skryabin K.G."/>
            <person name="Ravin N.V."/>
        </authorList>
    </citation>
    <scope>NUCLEOTIDE SEQUENCE [LARGE SCALE GENOMIC DNA]</scope>
    <source>
        <strain evidence="3">DSM 19380 / VKM B-2539 / Kam940</strain>
    </source>
</reference>